<evidence type="ECO:0000256" key="7">
    <source>
        <dbReference type="ARBA" id="ARBA00023136"/>
    </source>
</evidence>
<feature type="transmembrane region" description="Helical" evidence="8">
    <location>
        <begin position="258"/>
        <end position="276"/>
    </location>
</feature>
<keyword evidence="4" id="KW-0997">Cell inner membrane</keyword>
<evidence type="ECO:0000256" key="4">
    <source>
        <dbReference type="ARBA" id="ARBA00022519"/>
    </source>
</evidence>
<feature type="transmembrane region" description="Helical" evidence="8">
    <location>
        <begin position="83"/>
        <end position="100"/>
    </location>
</feature>
<comment type="caution">
    <text evidence="9">The sequence shown here is derived from an EMBL/GenBank/DDBJ whole genome shotgun (WGS) entry which is preliminary data.</text>
</comment>
<evidence type="ECO:0000256" key="6">
    <source>
        <dbReference type="ARBA" id="ARBA00022989"/>
    </source>
</evidence>
<keyword evidence="5 8" id="KW-0812">Transmembrane</keyword>
<evidence type="ECO:0000313" key="9">
    <source>
        <dbReference type="EMBL" id="TQM89656.1"/>
    </source>
</evidence>
<dbReference type="CDD" id="cd06579">
    <property type="entry name" value="TM_PBP1_transp_AraH_like"/>
    <property type="match status" value="1"/>
</dbReference>
<dbReference type="PANTHER" id="PTHR32196:SF21">
    <property type="entry name" value="ABC TRANSPORTER PERMEASE PROTEIN YPHD-RELATED"/>
    <property type="match status" value="1"/>
</dbReference>
<evidence type="ECO:0000256" key="1">
    <source>
        <dbReference type="ARBA" id="ARBA00004651"/>
    </source>
</evidence>
<accession>A0A543K3J7</accession>
<dbReference type="EMBL" id="VFPT01000005">
    <property type="protein sequence ID" value="TQM89656.1"/>
    <property type="molecule type" value="Genomic_DNA"/>
</dbReference>
<evidence type="ECO:0000256" key="2">
    <source>
        <dbReference type="ARBA" id="ARBA00022448"/>
    </source>
</evidence>
<protein>
    <submittedName>
        <fullName evidence="9">Monosaccharide ABC transporter membrane protein (CUT2 family)</fullName>
    </submittedName>
</protein>
<proteinExistence type="predicted"/>
<keyword evidence="7 8" id="KW-0472">Membrane</keyword>
<dbReference type="Proteomes" id="UP000320582">
    <property type="component" value="Unassembled WGS sequence"/>
</dbReference>
<keyword evidence="3" id="KW-1003">Cell membrane</keyword>
<evidence type="ECO:0000256" key="3">
    <source>
        <dbReference type="ARBA" id="ARBA00022475"/>
    </source>
</evidence>
<feature type="transmembrane region" description="Helical" evidence="8">
    <location>
        <begin position="175"/>
        <end position="197"/>
    </location>
</feature>
<feature type="transmembrane region" description="Helical" evidence="8">
    <location>
        <begin position="58"/>
        <end position="77"/>
    </location>
</feature>
<keyword evidence="6 8" id="KW-1133">Transmembrane helix</keyword>
<comment type="subcellular location">
    <subcellularLocation>
        <location evidence="1">Cell membrane</location>
        <topology evidence="1">Multi-pass membrane protein</topology>
    </subcellularLocation>
</comment>
<dbReference type="Pfam" id="PF02653">
    <property type="entry name" value="BPD_transp_2"/>
    <property type="match status" value="1"/>
</dbReference>
<name>A0A543K3J7_9RHOB</name>
<organism evidence="9 10">
    <name type="scientific">Roseinatronobacter monicus</name>
    <dbReference type="NCBI Taxonomy" id="393481"/>
    <lineage>
        <taxon>Bacteria</taxon>
        <taxon>Pseudomonadati</taxon>
        <taxon>Pseudomonadota</taxon>
        <taxon>Alphaproteobacteria</taxon>
        <taxon>Rhodobacterales</taxon>
        <taxon>Paracoccaceae</taxon>
        <taxon>Roseinatronobacter</taxon>
    </lineage>
</organism>
<dbReference type="InterPro" id="IPR001851">
    <property type="entry name" value="ABC_transp_permease"/>
</dbReference>
<dbReference type="AlphaFoldDB" id="A0A543K3J7"/>
<feature type="transmembrane region" description="Helical" evidence="8">
    <location>
        <begin position="282"/>
        <end position="300"/>
    </location>
</feature>
<evidence type="ECO:0000313" key="10">
    <source>
        <dbReference type="Proteomes" id="UP000320582"/>
    </source>
</evidence>
<reference evidence="9 10" key="1">
    <citation type="submission" date="2019-06" db="EMBL/GenBank/DDBJ databases">
        <title>Genomic Encyclopedia of Archaeal and Bacterial Type Strains, Phase II (KMG-II): from individual species to whole genera.</title>
        <authorList>
            <person name="Goeker M."/>
        </authorList>
    </citation>
    <scope>NUCLEOTIDE SEQUENCE [LARGE SCALE GENOMIC DNA]</scope>
    <source>
        <strain evidence="9 10">DSM 18423</strain>
    </source>
</reference>
<evidence type="ECO:0000256" key="5">
    <source>
        <dbReference type="ARBA" id="ARBA00022692"/>
    </source>
</evidence>
<gene>
    <name evidence="9" type="ORF">BD293_4324</name>
</gene>
<dbReference type="RefSeq" id="WP_142085650.1">
    <property type="nucleotide sequence ID" value="NZ_VFPT01000005.1"/>
</dbReference>
<feature type="transmembrane region" description="Helical" evidence="8">
    <location>
        <begin position="28"/>
        <end position="46"/>
    </location>
</feature>
<dbReference type="OrthoDB" id="9784538at2"/>
<dbReference type="GO" id="GO:0022857">
    <property type="term" value="F:transmembrane transporter activity"/>
    <property type="evidence" value="ECO:0007669"/>
    <property type="project" value="InterPro"/>
</dbReference>
<sequence length="332" mass="35551">MSLASEAAPAGVQDKKTLGEVLKSSMGVLGPFIMLILAILIPALTLDNFFTQRNIINIILQASIYIPLVIGMTFVITGGGIDLSVGAQVALVGVIVGSWLTAGTMPIWMILVGALLLGTILGTINGLVISWLKIPDFIVTLAFMEIWRGLALVHSSGKIWHGFPDELRGLSTYRVFDVLPLSVFLVFALVFLGAWMYRNTHFGRYAVAIGCNRDSATTIGISVDRHKIYQYGFLGLMCGIASLLLMSRIDSAQATMATGYEIHVIAATIIGGTSIFGGKGNVWGALIGALILAIIANALILANVQVFWRLVATGLVILLAVTINMYRERNAG</sequence>
<dbReference type="GO" id="GO:0005886">
    <property type="term" value="C:plasma membrane"/>
    <property type="evidence" value="ECO:0007669"/>
    <property type="project" value="UniProtKB-SubCell"/>
</dbReference>
<feature type="transmembrane region" description="Helical" evidence="8">
    <location>
        <begin position="107"/>
        <end position="131"/>
    </location>
</feature>
<feature type="transmembrane region" description="Helical" evidence="8">
    <location>
        <begin position="307"/>
        <end position="326"/>
    </location>
</feature>
<evidence type="ECO:0000256" key="8">
    <source>
        <dbReference type="SAM" id="Phobius"/>
    </source>
</evidence>
<dbReference type="PANTHER" id="PTHR32196">
    <property type="entry name" value="ABC TRANSPORTER PERMEASE PROTEIN YPHD-RELATED-RELATED"/>
    <property type="match status" value="1"/>
</dbReference>
<feature type="transmembrane region" description="Helical" evidence="8">
    <location>
        <begin position="228"/>
        <end position="246"/>
    </location>
</feature>
<keyword evidence="10" id="KW-1185">Reference proteome</keyword>
<keyword evidence="2" id="KW-0813">Transport</keyword>